<reference evidence="2 3" key="1">
    <citation type="journal article" date="2011" name="J. Bacteriol.">
        <title>Genome sequence of 'Pedosphaera parvula' Ellin514, an aerobic Verrucomicrobial isolate from pasture soil.</title>
        <authorList>
            <person name="Kant R."/>
            <person name="van Passel M.W."/>
            <person name="Sangwan P."/>
            <person name="Palva A."/>
            <person name="Lucas S."/>
            <person name="Copeland A."/>
            <person name="Lapidus A."/>
            <person name="Glavina Del Rio T."/>
            <person name="Dalin E."/>
            <person name="Tice H."/>
            <person name="Bruce D."/>
            <person name="Goodwin L."/>
            <person name="Pitluck S."/>
            <person name="Chertkov O."/>
            <person name="Larimer F.W."/>
            <person name="Land M.L."/>
            <person name="Hauser L."/>
            <person name="Brettin T.S."/>
            <person name="Detter J.C."/>
            <person name="Han S."/>
            <person name="de Vos W.M."/>
            <person name="Janssen P.H."/>
            <person name="Smidt H."/>
        </authorList>
    </citation>
    <scope>NUCLEOTIDE SEQUENCE [LARGE SCALE GENOMIC DNA]</scope>
    <source>
        <strain evidence="2 3">Ellin514</strain>
    </source>
</reference>
<dbReference type="PROSITE" id="PS51257">
    <property type="entry name" value="PROKAR_LIPOPROTEIN"/>
    <property type="match status" value="1"/>
</dbReference>
<evidence type="ECO:0000313" key="2">
    <source>
        <dbReference type="EMBL" id="EEF59579.1"/>
    </source>
</evidence>
<protein>
    <submittedName>
        <fullName evidence="2">Uncharacterized protein</fullName>
    </submittedName>
</protein>
<dbReference type="STRING" id="320771.Cflav_PD2486"/>
<dbReference type="RefSeq" id="WP_007416422.1">
    <property type="nucleotide sequence ID" value="NZ_ABOX02000026.1"/>
</dbReference>
<comment type="caution">
    <text evidence="2">The sequence shown here is derived from an EMBL/GenBank/DDBJ whole genome shotgun (WGS) entry which is preliminary data.</text>
</comment>
<keyword evidence="3" id="KW-1185">Reference proteome</keyword>
<evidence type="ECO:0000313" key="3">
    <source>
        <dbReference type="Proteomes" id="UP000003688"/>
    </source>
</evidence>
<feature type="signal peptide" evidence="1">
    <location>
        <begin position="1"/>
        <end position="26"/>
    </location>
</feature>
<organism evidence="2 3">
    <name type="scientific">Pedosphaera parvula (strain Ellin514)</name>
    <dbReference type="NCBI Taxonomy" id="320771"/>
    <lineage>
        <taxon>Bacteria</taxon>
        <taxon>Pseudomonadati</taxon>
        <taxon>Verrucomicrobiota</taxon>
        <taxon>Pedosphaerae</taxon>
        <taxon>Pedosphaerales</taxon>
        <taxon>Pedosphaeraceae</taxon>
        <taxon>Pedosphaera</taxon>
    </lineage>
</organism>
<keyword evidence="1" id="KW-0732">Signal</keyword>
<feature type="chain" id="PRO_5002894893" evidence="1">
    <location>
        <begin position="27"/>
        <end position="340"/>
    </location>
</feature>
<gene>
    <name evidence="2" type="ORF">Cflav_PD2486</name>
</gene>
<name>B9XKT6_PEDPL</name>
<dbReference type="AlphaFoldDB" id="B9XKT6"/>
<evidence type="ECO:0000256" key="1">
    <source>
        <dbReference type="SAM" id="SignalP"/>
    </source>
</evidence>
<sequence precursor="true">MQRISNLLTVAAAFGCLNFITITAHAQGSLTPPPGVPAPVMKSLDQIEARTPLISGAPGVSYANGLYTITQPGGYYLTGNLTMTNKTGASFITFLTNNVTLDLNGFTLFGTAGNMGTAIDGSGFGYRIFNGHIVGGTTQTNGVFTKAGFYKGIETFSGNVNFGTDTIISDITVRGVRDRGIQGSLNSVVERCLVDTAGAEGMIVGSVRDSRAINTSADAIEAAAVMNSVGKCVGTGNGISSYLAEPCNVQNSTGEAVSGAGIFANNAINCRGKSVSYIGLTANTALNCSGESTSGTGLSAYVANSCTGNRTGGTAIQANIGIACISLGGTFSITSKYNMP</sequence>
<accession>B9XKT6</accession>
<proteinExistence type="predicted"/>
<dbReference type="OrthoDB" id="236566at2"/>
<dbReference type="EMBL" id="ABOX02000026">
    <property type="protein sequence ID" value="EEF59579.1"/>
    <property type="molecule type" value="Genomic_DNA"/>
</dbReference>
<dbReference type="Proteomes" id="UP000003688">
    <property type="component" value="Unassembled WGS sequence"/>
</dbReference>